<dbReference type="SMART" id="SM00831">
    <property type="entry name" value="Cation_ATPase_N"/>
    <property type="match status" value="1"/>
</dbReference>
<dbReference type="Pfam" id="PF13246">
    <property type="entry name" value="Cation_ATPase"/>
    <property type="match status" value="1"/>
</dbReference>
<dbReference type="Pfam" id="PF00690">
    <property type="entry name" value="Cation_ATPase_N"/>
    <property type="match status" value="1"/>
</dbReference>
<keyword evidence="20" id="KW-0378">Hydrolase</keyword>
<dbReference type="PRINTS" id="PR00120">
    <property type="entry name" value="HATPASE"/>
</dbReference>
<sequence>MFYNKSKKEVLQTLNSNEKLGLTTKESTERLAKNGKNILESSEKKSMIKAFFNQFKDFMIYILIIAAIISGFLGEITDAAIIILVILLNAVIGVIQEAKAEHSLEALKQLSTPKALVKRDGTLSEISSEDIVIGDIVILDAGRYVPCDIRLLEDVNLKIDESALTGESEPVTKDSSLALDNENVPLGDRRNMAFMSTLVTYGRGVGIATSTGMNTEIGHIAEMIKENTDSTTPLQKKLAELGKFLGFAAIGICILIFIIGLFQKRPFLEIFMTSISLAVAAIPEGLPAIVTIVLALGVTKMSKENAIVKKLPAVETLGSVNIICSDKTGTLTQNKMTVTKFYCNEIYDTADKLDINDTVSKLLLEGNILCNDATFTDDTKTGDPTEIALLEIGYKYNIIKDELSILHPRVEEIPFDSDRKLMTTVNKYNDVYYSFTKGAIDNLLKICNKVLIKNTEVDLTDNLKETILNKATSMSSDALRVLGLAFKKIKSSNMTISTLESDLIFIGMVGMIDPPRTEVKDSINTATLAGIKTIMITGDHKDTAFAIGKDLGIADSINEAISGSELDKISDSELNKNIDNYRIFARVSPEHKVKIVKAFKSNGNIVSMTGDGVNDAPSLKAADIGVAMGITGTDVSKGAADIILLDDNFSTIVEAVKKGRSIFKNIKKSIIFLISCNLGEIVTILISILFNLPTPLRPIHLLWVNLITDSLPALSLGIDEEETDIMNEPPRNPNDSLFTGSITNLILNGILIGLLSISAFILGGAIHSNEIAYSLQHFDISGVILGFNHLNNTGNIYYPQTMAFIVLSVSQLVHSLNLRSDKKSIFQVGIFSNKYLILSIILGIVIQDIVTMVPFLASIFKVINLTSKDWLLVITLSITPLILNEIVKIFKRNKKRMR</sequence>
<dbReference type="Gene3D" id="1.20.1110.10">
    <property type="entry name" value="Calcium-transporting ATPase, transmembrane domain"/>
    <property type="match status" value="1"/>
</dbReference>
<dbReference type="PROSITE" id="PS00154">
    <property type="entry name" value="ATPASE_E1_E2"/>
    <property type="match status" value="1"/>
</dbReference>
<keyword evidence="5" id="KW-1003">Cell membrane</keyword>
<gene>
    <name evidence="20" type="ORF">CM240_1189</name>
</gene>
<dbReference type="FunFam" id="3.40.1110.10:FF:000053">
    <property type="entry name" value="Cation-transporting ATPase, E1-E2 family"/>
    <property type="match status" value="1"/>
</dbReference>
<dbReference type="InterPro" id="IPR018303">
    <property type="entry name" value="ATPase_P-typ_P_site"/>
</dbReference>
<dbReference type="InterPro" id="IPR023298">
    <property type="entry name" value="ATPase_P-typ_TM_dom_sf"/>
</dbReference>
<dbReference type="SFLD" id="SFLDS00003">
    <property type="entry name" value="Haloacid_Dehalogenase"/>
    <property type="match status" value="1"/>
</dbReference>
<keyword evidence="13" id="KW-1278">Translocase</keyword>
<dbReference type="Proteomes" id="UP000019426">
    <property type="component" value="Chromosome M2/40_rep1"/>
</dbReference>
<keyword evidence="12" id="KW-0460">Magnesium</keyword>
<feature type="transmembrane region" description="Helical" evidence="18">
    <location>
        <begin position="670"/>
        <end position="692"/>
    </location>
</feature>
<dbReference type="InterPro" id="IPR044492">
    <property type="entry name" value="P_typ_ATPase_HD_dom"/>
</dbReference>
<evidence type="ECO:0000256" key="13">
    <source>
        <dbReference type="ARBA" id="ARBA00022967"/>
    </source>
</evidence>
<evidence type="ECO:0000256" key="5">
    <source>
        <dbReference type="ARBA" id="ARBA00022475"/>
    </source>
</evidence>
<feature type="domain" description="Cation-transporting P-type ATPase N-terminal" evidence="19">
    <location>
        <begin position="1"/>
        <end position="75"/>
    </location>
</feature>
<evidence type="ECO:0000259" key="19">
    <source>
        <dbReference type="SMART" id="SM00831"/>
    </source>
</evidence>
<feature type="transmembrane region" description="Helical" evidence="18">
    <location>
        <begin position="244"/>
        <end position="263"/>
    </location>
</feature>
<organism evidence="20 21">
    <name type="scientific">Clostridium bornimense</name>
    <dbReference type="NCBI Taxonomy" id="1216932"/>
    <lineage>
        <taxon>Bacteria</taxon>
        <taxon>Bacillati</taxon>
        <taxon>Bacillota</taxon>
        <taxon>Clostridia</taxon>
        <taxon>Eubacteriales</taxon>
        <taxon>Clostridiaceae</taxon>
        <taxon>Clostridium</taxon>
    </lineage>
</organism>
<dbReference type="AlphaFoldDB" id="W6RVJ6"/>
<feature type="transmembrane region" description="Helical" evidence="18">
    <location>
        <begin position="745"/>
        <end position="764"/>
    </location>
</feature>
<evidence type="ECO:0000256" key="14">
    <source>
        <dbReference type="ARBA" id="ARBA00022989"/>
    </source>
</evidence>
<dbReference type="Gene3D" id="3.40.50.1000">
    <property type="entry name" value="HAD superfamily/HAD-like"/>
    <property type="match status" value="1"/>
</dbReference>
<dbReference type="InterPro" id="IPR023299">
    <property type="entry name" value="ATPase_P-typ_cyto_dom_N"/>
</dbReference>
<evidence type="ECO:0000256" key="10">
    <source>
        <dbReference type="ARBA" id="ARBA00022741"/>
    </source>
</evidence>
<dbReference type="GO" id="GO:0140352">
    <property type="term" value="P:export from cell"/>
    <property type="evidence" value="ECO:0007669"/>
    <property type="project" value="UniProtKB-ARBA"/>
</dbReference>
<dbReference type="InterPro" id="IPR059000">
    <property type="entry name" value="ATPase_P-type_domA"/>
</dbReference>
<dbReference type="FunFam" id="2.70.150.10:FF:000016">
    <property type="entry name" value="Calcium-transporting P-type ATPase putative"/>
    <property type="match status" value="1"/>
</dbReference>
<dbReference type="FunFam" id="3.40.50.1000:FF:000028">
    <property type="entry name" value="Calcium-transporting P-type ATPase, putative"/>
    <property type="match status" value="1"/>
</dbReference>
<dbReference type="SUPFAM" id="SSF56784">
    <property type="entry name" value="HAD-like"/>
    <property type="match status" value="1"/>
</dbReference>
<keyword evidence="4" id="KW-0813">Transport</keyword>
<dbReference type="GO" id="GO:0005388">
    <property type="term" value="F:P-type calcium transporter activity"/>
    <property type="evidence" value="ECO:0007669"/>
    <property type="project" value="UniProtKB-EC"/>
</dbReference>
<dbReference type="eggNOG" id="COG0474">
    <property type="taxonomic scope" value="Bacteria"/>
</dbReference>
<dbReference type="GO" id="GO:0016887">
    <property type="term" value="F:ATP hydrolysis activity"/>
    <property type="evidence" value="ECO:0007669"/>
    <property type="project" value="InterPro"/>
</dbReference>
<dbReference type="Pfam" id="PF00689">
    <property type="entry name" value="Cation_ATPase_C"/>
    <property type="match status" value="1"/>
</dbReference>
<dbReference type="Gene3D" id="2.70.150.10">
    <property type="entry name" value="Calcium-transporting ATPase, cytoplasmic transduction domain A"/>
    <property type="match status" value="1"/>
</dbReference>
<dbReference type="PRINTS" id="PR00119">
    <property type="entry name" value="CATATPASE"/>
</dbReference>
<dbReference type="SFLD" id="SFLDF00027">
    <property type="entry name" value="p-type_atpase"/>
    <property type="match status" value="1"/>
</dbReference>
<dbReference type="EMBL" id="HG917868">
    <property type="protein sequence ID" value="CDM68353.1"/>
    <property type="molecule type" value="Genomic_DNA"/>
</dbReference>
<dbReference type="Gene3D" id="3.40.1110.10">
    <property type="entry name" value="Calcium-transporting ATPase, cytoplasmic domain N"/>
    <property type="match status" value="1"/>
</dbReference>
<dbReference type="SUPFAM" id="SSF81665">
    <property type="entry name" value="Calcium ATPase, transmembrane domain M"/>
    <property type="match status" value="1"/>
</dbReference>
<evidence type="ECO:0000256" key="18">
    <source>
        <dbReference type="SAM" id="Phobius"/>
    </source>
</evidence>
<keyword evidence="7" id="KW-0106">Calcium</keyword>
<dbReference type="InterPro" id="IPR004014">
    <property type="entry name" value="ATPase_P-typ_cation-transptr_N"/>
</dbReference>
<protein>
    <recommendedName>
        <fullName evidence="3">P-type Ca(2+) transporter</fullName>
        <ecNumber evidence="3">7.2.2.10</ecNumber>
    </recommendedName>
</protein>
<evidence type="ECO:0000256" key="16">
    <source>
        <dbReference type="ARBA" id="ARBA00023136"/>
    </source>
</evidence>
<evidence type="ECO:0000313" key="20">
    <source>
        <dbReference type="EMBL" id="CDM68353.1"/>
    </source>
</evidence>
<dbReference type="KEGG" id="clt:CM240_1189"/>
<keyword evidence="8 18" id="KW-0812">Transmembrane</keyword>
<dbReference type="OrthoDB" id="9760364at2"/>
<dbReference type="NCBIfam" id="TIGR01494">
    <property type="entry name" value="ATPase_P-type"/>
    <property type="match status" value="3"/>
</dbReference>
<dbReference type="GO" id="GO:0046872">
    <property type="term" value="F:metal ion binding"/>
    <property type="evidence" value="ECO:0007669"/>
    <property type="project" value="UniProtKB-KW"/>
</dbReference>
<comment type="similarity">
    <text evidence="2">Belongs to the cation transport ATPase (P-type) (TC 3.A.3) family. Type IIA subfamily.</text>
</comment>
<keyword evidence="21" id="KW-1185">Reference proteome</keyword>
<comment type="subcellular location">
    <subcellularLocation>
        <location evidence="1">Cell membrane</location>
        <topology evidence="1">Multi-pass membrane protein</topology>
    </subcellularLocation>
</comment>
<dbReference type="InterPro" id="IPR023214">
    <property type="entry name" value="HAD_sf"/>
</dbReference>
<dbReference type="STRING" id="1216932.CM240_1189"/>
<feature type="transmembrane region" description="Helical" evidence="18">
    <location>
        <begin position="55"/>
        <end position="73"/>
    </location>
</feature>
<evidence type="ECO:0000256" key="17">
    <source>
        <dbReference type="ARBA" id="ARBA00048694"/>
    </source>
</evidence>
<evidence type="ECO:0000313" key="21">
    <source>
        <dbReference type="Proteomes" id="UP000019426"/>
    </source>
</evidence>
<feature type="transmembrane region" description="Helical" evidence="18">
    <location>
        <begin position="870"/>
        <end position="890"/>
    </location>
</feature>
<evidence type="ECO:0000256" key="15">
    <source>
        <dbReference type="ARBA" id="ARBA00023065"/>
    </source>
</evidence>
<comment type="catalytic activity">
    <reaction evidence="17">
        <text>Ca(2+)(in) + ATP + H2O = Ca(2+)(out) + ADP + phosphate + H(+)</text>
        <dbReference type="Rhea" id="RHEA:18105"/>
        <dbReference type="ChEBI" id="CHEBI:15377"/>
        <dbReference type="ChEBI" id="CHEBI:15378"/>
        <dbReference type="ChEBI" id="CHEBI:29108"/>
        <dbReference type="ChEBI" id="CHEBI:30616"/>
        <dbReference type="ChEBI" id="CHEBI:43474"/>
        <dbReference type="ChEBI" id="CHEBI:456216"/>
        <dbReference type="EC" id="7.2.2.10"/>
    </reaction>
</comment>
<dbReference type="PANTHER" id="PTHR42861">
    <property type="entry name" value="CALCIUM-TRANSPORTING ATPASE"/>
    <property type="match status" value="1"/>
</dbReference>
<dbReference type="FunFam" id="1.20.1110.10:FF:000065">
    <property type="entry name" value="Sarcoplasmic/endoplasmic reticulum calcium ATPase 1"/>
    <property type="match status" value="1"/>
</dbReference>
<dbReference type="FunFam" id="3.40.50.1000:FF:000001">
    <property type="entry name" value="Phospholipid-transporting ATPase IC"/>
    <property type="match status" value="1"/>
</dbReference>
<dbReference type="GO" id="GO:0005524">
    <property type="term" value="F:ATP binding"/>
    <property type="evidence" value="ECO:0007669"/>
    <property type="project" value="UniProtKB-KW"/>
</dbReference>
<evidence type="ECO:0000256" key="3">
    <source>
        <dbReference type="ARBA" id="ARBA00012790"/>
    </source>
</evidence>
<keyword evidence="6" id="KW-0597">Phosphoprotein</keyword>
<dbReference type="GO" id="GO:0005886">
    <property type="term" value="C:plasma membrane"/>
    <property type="evidence" value="ECO:0007669"/>
    <property type="project" value="UniProtKB-SubCell"/>
</dbReference>
<evidence type="ECO:0000256" key="7">
    <source>
        <dbReference type="ARBA" id="ARBA00022568"/>
    </source>
</evidence>
<evidence type="ECO:0000256" key="11">
    <source>
        <dbReference type="ARBA" id="ARBA00022840"/>
    </source>
</evidence>
<keyword evidence="11" id="KW-0067">ATP-binding</keyword>
<keyword evidence="15" id="KW-0406">Ion transport</keyword>
<reference evidence="20 21" key="1">
    <citation type="submission" date="2013-11" db="EMBL/GenBank/DDBJ databases">
        <title>Complete genome sequence of Clostridum sp. M2/40.</title>
        <authorList>
            <person name="Wibberg D."/>
            <person name="Puehler A."/>
            <person name="Schlueter A."/>
        </authorList>
    </citation>
    <scope>NUCLEOTIDE SEQUENCE [LARGE SCALE GENOMIC DNA]</scope>
    <source>
        <strain evidence="21">M2/40</strain>
    </source>
</reference>
<dbReference type="RefSeq" id="WP_044037356.1">
    <property type="nucleotide sequence ID" value="NZ_HG917868.1"/>
</dbReference>
<dbReference type="PATRIC" id="fig|1216932.3.peg.1180"/>
<accession>W6RVJ6</accession>
<dbReference type="InterPro" id="IPR001757">
    <property type="entry name" value="P_typ_ATPase"/>
</dbReference>
<dbReference type="Pfam" id="PF00122">
    <property type="entry name" value="E1-E2_ATPase"/>
    <property type="match status" value="1"/>
</dbReference>
<dbReference type="CDD" id="cd02089">
    <property type="entry name" value="P-type_ATPase_Ca_prok"/>
    <property type="match status" value="1"/>
</dbReference>
<evidence type="ECO:0000256" key="9">
    <source>
        <dbReference type="ARBA" id="ARBA00022723"/>
    </source>
</evidence>
<evidence type="ECO:0000256" key="8">
    <source>
        <dbReference type="ARBA" id="ARBA00022692"/>
    </source>
</evidence>
<feature type="transmembrane region" description="Helical" evidence="18">
    <location>
        <begin position="835"/>
        <end position="858"/>
    </location>
</feature>
<dbReference type="InterPro" id="IPR036412">
    <property type="entry name" value="HAD-like_sf"/>
</dbReference>
<keyword evidence="14 18" id="KW-1133">Transmembrane helix</keyword>
<keyword evidence="9" id="KW-0479">Metal-binding</keyword>
<dbReference type="SUPFAM" id="SSF81660">
    <property type="entry name" value="Metal cation-transporting ATPase, ATP-binding domain N"/>
    <property type="match status" value="1"/>
</dbReference>
<keyword evidence="10" id="KW-0547">Nucleotide-binding</keyword>
<keyword evidence="16 18" id="KW-0472">Membrane</keyword>
<evidence type="ECO:0000256" key="1">
    <source>
        <dbReference type="ARBA" id="ARBA00004651"/>
    </source>
</evidence>
<keyword evidence="7" id="KW-0109">Calcium transport</keyword>
<dbReference type="SFLD" id="SFLDG00002">
    <property type="entry name" value="C1.7:_P-type_atpase_like"/>
    <property type="match status" value="1"/>
</dbReference>
<dbReference type="EC" id="7.2.2.10" evidence="3"/>
<evidence type="ECO:0000256" key="12">
    <source>
        <dbReference type="ARBA" id="ARBA00022842"/>
    </source>
</evidence>
<dbReference type="SUPFAM" id="SSF81653">
    <property type="entry name" value="Calcium ATPase, transduction domain A"/>
    <property type="match status" value="1"/>
</dbReference>
<feature type="transmembrane region" description="Helical" evidence="18">
    <location>
        <begin position="796"/>
        <end position="814"/>
    </location>
</feature>
<evidence type="ECO:0000256" key="4">
    <source>
        <dbReference type="ARBA" id="ARBA00022448"/>
    </source>
</evidence>
<dbReference type="InterPro" id="IPR008250">
    <property type="entry name" value="ATPase_P-typ_transduc_dom_A_sf"/>
</dbReference>
<dbReference type="HOGENOM" id="CLU_002360_1_1_9"/>
<dbReference type="InterPro" id="IPR006068">
    <property type="entry name" value="ATPase_P-typ_cation-transptr_C"/>
</dbReference>
<proteinExistence type="inferred from homology"/>
<evidence type="ECO:0000256" key="2">
    <source>
        <dbReference type="ARBA" id="ARBA00005675"/>
    </source>
</evidence>
<name>W6RVJ6_9CLOT</name>
<feature type="transmembrane region" description="Helical" evidence="18">
    <location>
        <begin position="275"/>
        <end position="299"/>
    </location>
</feature>
<evidence type="ECO:0000256" key="6">
    <source>
        <dbReference type="ARBA" id="ARBA00022553"/>
    </source>
</evidence>